<dbReference type="OrthoDB" id="9801699at2"/>
<dbReference type="AlphaFoldDB" id="A0A2S0US43"/>
<keyword evidence="2" id="KW-0285">Flavoprotein</keyword>
<dbReference type="RefSeq" id="WP_108437430.1">
    <property type="nucleotide sequence ID" value="NZ_CP028919.1"/>
</dbReference>
<keyword evidence="8" id="KW-1185">Reference proteome</keyword>
<protein>
    <submittedName>
        <fullName evidence="7">FAD-dependent oxidoreductase</fullName>
    </submittedName>
</protein>
<dbReference type="Proteomes" id="UP000244496">
    <property type="component" value="Plasmid unnamed1"/>
</dbReference>
<dbReference type="Gene3D" id="3.50.50.60">
    <property type="entry name" value="FAD/NAD(P)-binding domain"/>
    <property type="match status" value="1"/>
</dbReference>
<organism evidence="7 8">
    <name type="scientific">Paragemmobacter aquarius</name>
    <dbReference type="NCBI Taxonomy" id="2169400"/>
    <lineage>
        <taxon>Bacteria</taxon>
        <taxon>Pseudomonadati</taxon>
        <taxon>Pseudomonadota</taxon>
        <taxon>Alphaproteobacteria</taxon>
        <taxon>Rhodobacterales</taxon>
        <taxon>Paracoccaceae</taxon>
        <taxon>Paragemmobacter</taxon>
    </lineage>
</organism>
<dbReference type="SUPFAM" id="SSF51905">
    <property type="entry name" value="FAD/NAD(P)-binding domain"/>
    <property type="match status" value="1"/>
</dbReference>
<dbReference type="PANTHER" id="PTHR43104">
    <property type="entry name" value="L-2-HYDROXYGLUTARATE DEHYDROGENASE, MITOCHONDRIAL"/>
    <property type="match status" value="1"/>
</dbReference>
<reference evidence="7 8" key="1">
    <citation type="submission" date="2018-04" db="EMBL/GenBank/DDBJ databases">
        <title>Genome sequencing of Gemmobacter.</title>
        <authorList>
            <person name="Yi H."/>
            <person name="Baek M.-G."/>
        </authorList>
    </citation>
    <scope>NUCLEOTIDE SEQUENCE [LARGE SCALE GENOMIC DNA]</scope>
    <source>
        <strain evidence="7 8">HYN0069</strain>
        <plasmid evidence="8">Plasmid unnamed1</plasmid>
    </source>
</reference>
<dbReference type="PANTHER" id="PTHR43104:SF4">
    <property type="entry name" value="L-2-HYDROXYGLUTARATE DEHYDROGENASE, MITOCHONDRIAL"/>
    <property type="match status" value="1"/>
</dbReference>
<keyword evidence="7" id="KW-0614">Plasmid</keyword>
<proteinExistence type="inferred from homology"/>
<sequence>MEQVDCTIIGAGVVGLAIARRMALQGREVLILDRASTFGTETSARNSEVIHAGLYYDPNSHKARLCIRGRDLLYAYLRERDLPHRQCGKLIVATTRDQIPMLETIAARALGCGAGALTLIDRTEALTLEPALECHAALLSPMTGILDSHAYMQSLLADAESHGAMLACYTMVTGGLITGSGFVLETLGPGGETLTLHTRTLINAAGHGAAPFAARLQGYDPALVPQTWMARGQYFTCTGRNRFSRLIYPVPEPGGLGIHLTLDLQGSMRFGPDVAWIETLDYTPDPSRLTHFADEISRYWPALPIESLSPSFCGIRPKLSPAGAPAADFRIDTPSIHGVPGLVQLYGIESPGLTASLALAEMVCQSLRGDPPS</sequence>
<evidence type="ECO:0000256" key="1">
    <source>
        <dbReference type="ARBA" id="ARBA00001974"/>
    </source>
</evidence>
<evidence type="ECO:0000313" key="8">
    <source>
        <dbReference type="Proteomes" id="UP000244496"/>
    </source>
</evidence>
<geneLocation type="plasmid" evidence="7">
    <name>unnamed1</name>
</geneLocation>
<comment type="cofactor">
    <cofactor evidence="1">
        <name>FAD</name>
        <dbReference type="ChEBI" id="CHEBI:57692"/>
    </cofactor>
</comment>
<evidence type="ECO:0000256" key="5">
    <source>
        <dbReference type="ARBA" id="ARBA00037941"/>
    </source>
</evidence>
<dbReference type="GO" id="GO:0047545">
    <property type="term" value="F:(S)-2-hydroxyglutarate dehydrogenase activity"/>
    <property type="evidence" value="ECO:0007669"/>
    <property type="project" value="TreeGrafter"/>
</dbReference>
<evidence type="ECO:0000259" key="6">
    <source>
        <dbReference type="Pfam" id="PF01266"/>
    </source>
</evidence>
<evidence type="ECO:0000256" key="4">
    <source>
        <dbReference type="ARBA" id="ARBA00023002"/>
    </source>
</evidence>
<comment type="similarity">
    <text evidence="5">Belongs to the L2HGDH family.</text>
</comment>
<evidence type="ECO:0000256" key="3">
    <source>
        <dbReference type="ARBA" id="ARBA00022827"/>
    </source>
</evidence>
<dbReference type="Gene3D" id="3.30.9.10">
    <property type="entry name" value="D-Amino Acid Oxidase, subunit A, domain 2"/>
    <property type="match status" value="1"/>
</dbReference>
<dbReference type="InterPro" id="IPR006076">
    <property type="entry name" value="FAD-dep_OxRdtase"/>
</dbReference>
<dbReference type="Pfam" id="PF01266">
    <property type="entry name" value="DAO"/>
    <property type="match status" value="1"/>
</dbReference>
<dbReference type="InterPro" id="IPR036188">
    <property type="entry name" value="FAD/NAD-bd_sf"/>
</dbReference>
<name>A0A2S0US43_9RHOB</name>
<evidence type="ECO:0000313" key="7">
    <source>
        <dbReference type="EMBL" id="AWB50625.1"/>
    </source>
</evidence>
<accession>A0A2S0US43</accession>
<feature type="domain" description="FAD dependent oxidoreductase" evidence="6">
    <location>
        <begin position="5"/>
        <end position="365"/>
    </location>
</feature>
<dbReference type="EMBL" id="CP028919">
    <property type="protein sequence ID" value="AWB50625.1"/>
    <property type="molecule type" value="Genomic_DNA"/>
</dbReference>
<dbReference type="KEGG" id="geh:HYN69_18675"/>
<keyword evidence="3" id="KW-0274">FAD</keyword>
<gene>
    <name evidence="7" type="ORF">HYN69_18675</name>
</gene>
<evidence type="ECO:0000256" key="2">
    <source>
        <dbReference type="ARBA" id="ARBA00022630"/>
    </source>
</evidence>
<keyword evidence="4" id="KW-0560">Oxidoreductase</keyword>